<sequence length="159" mass="17047">MDAQTVTATLNRPIARELLDSAMGRFSYLGLDGDPRVVPVGFWCTGAQIRFATAVNSAKVAALRVHPRVAMAVDRFGVPPRSLLVRGSATVEIVDGVPEEYLAGAPKLMPAEAVPGWRAGVQALYRQMAVVSITPDHAVLHDFETTLPRAVAELLAEQS</sequence>
<dbReference type="RefSeq" id="WP_073458607.1">
    <property type="nucleotide sequence ID" value="NZ_CALGVN010000033.1"/>
</dbReference>
<feature type="domain" description="Pyridoxamine 5'-phosphate oxidase N-terminal" evidence="1">
    <location>
        <begin position="29"/>
        <end position="102"/>
    </location>
</feature>
<keyword evidence="3" id="KW-1185">Reference proteome</keyword>
<dbReference type="InterPro" id="IPR012349">
    <property type="entry name" value="Split_barrel_FMN-bd"/>
</dbReference>
<protein>
    <submittedName>
        <fullName evidence="2">Pyridoxamine 5'-phosphate oxidase</fullName>
    </submittedName>
</protein>
<dbReference type="EMBL" id="FRAP01000015">
    <property type="protein sequence ID" value="SHK98132.1"/>
    <property type="molecule type" value="Genomic_DNA"/>
</dbReference>
<evidence type="ECO:0000313" key="3">
    <source>
        <dbReference type="Proteomes" id="UP000184363"/>
    </source>
</evidence>
<dbReference type="Gene3D" id="2.30.110.10">
    <property type="entry name" value="Electron Transport, Fmn-binding Protein, Chain A"/>
    <property type="match status" value="1"/>
</dbReference>
<dbReference type="STRING" id="1848.SAMN05443637_115152"/>
<accession>A0A1M6WWG8</accession>
<organism evidence="2 3">
    <name type="scientific">Pseudonocardia thermophila</name>
    <dbReference type="NCBI Taxonomy" id="1848"/>
    <lineage>
        <taxon>Bacteria</taxon>
        <taxon>Bacillati</taxon>
        <taxon>Actinomycetota</taxon>
        <taxon>Actinomycetes</taxon>
        <taxon>Pseudonocardiales</taxon>
        <taxon>Pseudonocardiaceae</taxon>
        <taxon>Pseudonocardia</taxon>
    </lineage>
</organism>
<gene>
    <name evidence="2" type="ORF">SAMN05443637_115152</name>
</gene>
<dbReference type="Proteomes" id="UP000184363">
    <property type="component" value="Unassembled WGS sequence"/>
</dbReference>
<dbReference type="OrthoDB" id="156845at2"/>
<dbReference type="InterPro" id="IPR011576">
    <property type="entry name" value="Pyridox_Oxase_N"/>
</dbReference>
<reference evidence="2 3" key="1">
    <citation type="submission" date="2016-11" db="EMBL/GenBank/DDBJ databases">
        <authorList>
            <person name="Jaros S."/>
            <person name="Januszkiewicz K."/>
            <person name="Wedrychowicz H."/>
        </authorList>
    </citation>
    <scope>NUCLEOTIDE SEQUENCE [LARGE SCALE GENOMIC DNA]</scope>
    <source>
        <strain evidence="2 3">DSM 43832</strain>
    </source>
</reference>
<proteinExistence type="predicted"/>
<name>A0A1M6WWG8_PSETH</name>
<dbReference type="SUPFAM" id="SSF50475">
    <property type="entry name" value="FMN-binding split barrel"/>
    <property type="match status" value="1"/>
</dbReference>
<evidence type="ECO:0000259" key="1">
    <source>
        <dbReference type="Pfam" id="PF01243"/>
    </source>
</evidence>
<evidence type="ECO:0000313" key="2">
    <source>
        <dbReference type="EMBL" id="SHK98132.1"/>
    </source>
</evidence>
<dbReference type="Pfam" id="PF01243">
    <property type="entry name" value="PNPOx_N"/>
    <property type="match status" value="1"/>
</dbReference>
<dbReference type="AlphaFoldDB" id="A0A1M6WWG8"/>